<dbReference type="EMBL" id="BKCJ011412471">
    <property type="protein sequence ID" value="GFD31278.1"/>
    <property type="molecule type" value="Genomic_DNA"/>
</dbReference>
<feature type="non-terminal residue" evidence="2">
    <location>
        <position position="136"/>
    </location>
</feature>
<sequence length="136" mass="14874">VFSVHNWILIPNQPEEPPFTDQMKAIYNLDVLVDSKAPKYASPTKEVPQRKKPGARSGLKRKQSSKHTYKSTTKASKSQSSYSKKETKSSLAMNTSPSHPTPPTLVIGEMHKEAHQAAGGPTSLGDTGEDVAHHQL</sequence>
<gene>
    <name evidence="2" type="ORF">Tci_903247</name>
</gene>
<organism evidence="2">
    <name type="scientific">Tanacetum cinerariifolium</name>
    <name type="common">Dalmatian daisy</name>
    <name type="synonym">Chrysanthemum cinerariifolium</name>
    <dbReference type="NCBI Taxonomy" id="118510"/>
    <lineage>
        <taxon>Eukaryota</taxon>
        <taxon>Viridiplantae</taxon>
        <taxon>Streptophyta</taxon>
        <taxon>Embryophyta</taxon>
        <taxon>Tracheophyta</taxon>
        <taxon>Spermatophyta</taxon>
        <taxon>Magnoliopsida</taxon>
        <taxon>eudicotyledons</taxon>
        <taxon>Gunneridae</taxon>
        <taxon>Pentapetalae</taxon>
        <taxon>asterids</taxon>
        <taxon>campanulids</taxon>
        <taxon>Asterales</taxon>
        <taxon>Asteraceae</taxon>
        <taxon>Asteroideae</taxon>
        <taxon>Anthemideae</taxon>
        <taxon>Anthemidinae</taxon>
        <taxon>Tanacetum</taxon>
    </lineage>
</organism>
<feature type="compositionally biased region" description="Basic residues" evidence="1">
    <location>
        <begin position="50"/>
        <end position="69"/>
    </location>
</feature>
<comment type="caution">
    <text evidence="2">The sequence shown here is derived from an EMBL/GenBank/DDBJ whole genome shotgun (WGS) entry which is preliminary data.</text>
</comment>
<proteinExistence type="predicted"/>
<name>A0A699VC21_TANCI</name>
<evidence type="ECO:0000256" key="1">
    <source>
        <dbReference type="SAM" id="MobiDB-lite"/>
    </source>
</evidence>
<evidence type="ECO:0000313" key="2">
    <source>
        <dbReference type="EMBL" id="GFD31278.1"/>
    </source>
</evidence>
<reference evidence="2" key="1">
    <citation type="journal article" date="2019" name="Sci. Rep.">
        <title>Draft genome of Tanacetum cinerariifolium, the natural source of mosquito coil.</title>
        <authorList>
            <person name="Yamashiro T."/>
            <person name="Shiraishi A."/>
            <person name="Satake H."/>
            <person name="Nakayama K."/>
        </authorList>
    </citation>
    <scope>NUCLEOTIDE SEQUENCE</scope>
</reference>
<accession>A0A699VC21</accession>
<feature type="region of interest" description="Disordered" evidence="1">
    <location>
        <begin position="39"/>
        <end position="136"/>
    </location>
</feature>
<feature type="non-terminal residue" evidence="2">
    <location>
        <position position="1"/>
    </location>
</feature>
<feature type="compositionally biased region" description="Low complexity" evidence="1">
    <location>
        <begin position="70"/>
        <end position="82"/>
    </location>
</feature>
<protein>
    <submittedName>
        <fullName evidence="2">Uncharacterized protein</fullName>
    </submittedName>
</protein>
<dbReference type="AlphaFoldDB" id="A0A699VC21"/>